<keyword evidence="7 9" id="KW-0482">Metalloprotease</keyword>
<dbReference type="HAMAP" id="MF_01924">
    <property type="entry name" value="A_A_dipeptidase"/>
    <property type="match status" value="1"/>
</dbReference>
<dbReference type="GO" id="GO:0160237">
    <property type="term" value="F:D-Ala-D-Ala dipeptidase activity"/>
    <property type="evidence" value="ECO:0007669"/>
    <property type="project" value="UniProtKB-EC"/>
</dbReference>
<evidence type="ECO:0000313" key="13">
    <source>
        <dbReference type="EMBL" id="RKN27673.1"/>
    </source>
</evidence>
<evidence type="ECO:0000256" key="11">
    <source>
        <dbReference type="SAM" id="SignalP"/>
    </source>
</evidence>
<evidence type="ECO:0000313" key="15">
    <source>
        <dbReference type="Proteomes" id="UP000275024"/>
    </source>
</evidence>
<evidence type="ECO:0000256" key="4">
    <source>
        <dbReference type="ARBA" id="ARBA00022801"/>
    </source>
</evidence>
<protein>
    <recommendedName>
        <fullName evidence="9 10">D-alanyl-D-alanine dipeptidase</fullName>
        <shortName evidence="9 10">D-Ala-D-Ala dipeptidase</shortName>
        <ecNumber evidence="9 10">3.4.13.22</ecNumber>
    </recommendedName>
</protein>
<dbReference type="Proteomes" id="UP000275024">
    <property type="component" value="Unassembled WGS sequence"/>
</dbReference>
<comment type="similarity">
    <text evidence="9 10">Belongs to the peptidase M15D family.</text>
</comment>
<dbReference type="PANTHER" id="PTHR43126">
    <property type="entry name" value="D-ALANYL-D-ALANINE DIPEPTIDASE"/>
    <property type="match status" value="1"/>
</dbReference>
<evidence type="ECO:0000256" key="9">
    <source>
        <dbReference type="HAMAP-Rule" id="MF_01924"/>
    </source>
</evidence>
<keyword evidence="5 9" id="KW-0862">Zinc</keyword>
<keyword evidence="4 9" id="KW-0378">Hydrolase</keyword>
<keyword evidence="3 9" id="KW-0479">Metal-binding</keyword>
<comment type="catalytic activity">
    <reaction evidence="1 9 10">
        <text>D-alanyl-D-alanine + H2O = 2 D-alanine</text>
        <dbReference type="Rhea" id="RHEA:20661"/>
        <dbReference type="ChEBI" id="CHEBI:15377"/>
        <dbReference type="ChEBI" id="CHEBI:57416"/>
        <dbReference type="ChEBI" id="CHEBI:57822"/>
        <dbReference type="EC" id="3.4.13.22"/>
    </reaction>
</comment>
<feature type="binding site" evidence="9">
    <location>
        <position position="145"/>
    </location>
    <ligand>
        <name>Zn(2+)</name>
        <dbReference type="ChEBI" id="CHEBI:29105"/>
        <note>catalytic</note>
    </ligand>
</feature>
<dbReference type="GO" id="GO:0008237">
    <property type="term" value="F:metallopeptidase activity"/>
    <property type="evidence" value="ECO:0007669"/>
    <property type="project" value="UniProtKB-KW"/>
</dbReference>
<evidence type="ECO:0000256" key="2">
    <source>
        <dbReference type="ARBA" id="ARBA00022670"/>
    </source>
</evidence>
<evidence type="ECO:0000256" key="7">
    <source>
        <dbReference type="ARBA" id="ARBA00023049"/>
    </source>
</evidence>
<comment type="function">
    <text evidence="9 10">Catalyzes hydrolysis of the D-alanyl-D-alanine dipeptide.</text>
</comment>
<dbReference type="GO" id="GO:0006508">
    <property type="term" value="P:proteolysis"/>
    <property type="evidence" value="ECO:0007669"/>
    <property type="project" value="UniProtKB-KW"/>
</dbReference>
<feature type="site" description="Transition state stabilizer" evidence="9">
    <location>
        <position position="100"/>
    </location>
</feature>
<feature type="chain" id="PRO_5017276135" description="D-alanyl-D-alanine dipeptidase" evidence="11">
    <location>
        <begin position="25"/>
        <end position="238"/>
    </location>
</feature>
<keyword evidence="6 9" id="KW-0224">Dipeptidase</keyword>
<name>A0A3A9WH60_9ACTN</name>
<evidence type="ECO:0000256" key="3">
    <source>
        <dbReference type="ARBA" id="ARBA00022723"/>
    </source>
</evidence>
<comment type="caution">
    <text evidence="12">The sequence shown here is derived from an EMBL/GenBank/DDBJ whole genome shotgun (WGS) entry which is preliminary data.</text>
</comment>
<dbReference type="InterPro" id="IPR000755">
    <property type="entry name" value="A_A_dipeptidase"/>
</dbReference>
<evidence type="ECO:0000256" key="8">
    <source>
        <dbReference type="ARBA" id="ARBA00023316"/>
    </source>
</evidence>
<keyword evidence="8 10" id="KW-0961">Cell wall biogenesis/degradation</keyword>
<sequence length="238" mass="26504">MRRLTAALWLVALLGGLAASGAPAAAGARAPDAFVDLADVAPGIRQEIRYATRDNFTGRVVDGYREPVCLLTRDAALALRRAHRALGERGFGLLVYDCYRPRRAVESFLRWADDPDATGRREEFYPRVPKDRLFDEGYLAERSGHSRGSAVDVTLVRRSGRQVDMGTGFDFFDPRSAPSSDDVDDEQREARALLRAALTAEGFAPVDTEWWHFALDDEPFPRRQFDFPVDRSALSGGR</sequence>
<feature type="binding site" evidence="9">
    <location>
        <position position="212"/>
    </location>
    <ligand>
        <name>Zn(2+)</name>
        <dbReference type="ChEBI" id="CHEBI:29105"/>
        <note>catalytic</note>
    </ligand>
</feature>
<comment type="cofactor">
    <cofactor evidence="9">
        <name>Zn(2+)</name>
        <dbReference type="ChEBI" id="CHEBI:29105"/>
    </cofactor>
    <text evidence="9">Binds 1 zinc ion per subunit.</text>
</comment>
<evidence type="ECO:0000256" key="1">
    <source>
        <dbReference type="ARBA" id="ARBA00001362"/>
    </source>
</evidence>
<dbReference type="EMBL" id="RBDX01000001">
    <property type="protein sequence ID" value="RKN12561.1"/>
    <property type="molecule type" value="Genomic_DNA"/>
</dbReference>
<dbReference type="PIRSF" id="PIRSF026671">
    <property type="entry name" value="AA_dipeptidase"/>
    <property type="match status" value="1"/>
</dbReference>
<dbReference type="InterPro" id="IPR009045">
    <property type="entry name" value="Zn_M74/Hedgehog-like"/>
</dbReference>
<evidence type="ECO:0000256" key="5">
    <source>
        <dbReference type="ARBA" id="ARBA00022833"/>
    </source>
</evidence>
<evidence type="ECO:0000256" key="6">
    <source>
        <dbReference type="ARBA" id="ARBA00022997"/>
    </source>
</evidence>
<proteinExistence type="inferred from homology"/>
<dbReference type="RefSeq" id="WP_120695032.1">
    <property type="nucleotide sequence ID" value="NZ_RBDX01000001.1"/>
</dbReference>
<accession>A0A3A9WH60</accession>
<evidence type="ECO:0000256" key="10">
    <source>
        <dbReference type="PIRNR" id="PIRNR026671"/>
    </source>
</evidence>
<gene>
    <name evidence="13" type="ORF">D7318_01925</name>
    <name evidence="12" type="ORF">D7319_00970</name>
</gene>
<dbReference type="OrthoDB" id="9801430at2"/>
<feature type="signal peptide" evidence="11">
    <location>
        <begin position="1"/>
        <end position="24"/>
    </location>
</feature>
<dbReference type="GO" id="GO:0071555">
    <property type="term" value="P:cell wall organization"/>
    <property type="evidence" value="ECO:0007669"/>
    <property type="project" value="UniProtKB-KW"/>
</dbReference>
<dbReference type="SUPFAM" id="SSF55166">
    <property type="entry name" value="Hedgehog/DD-peptidase"/>
    <property type="match status" value="1"/>
</dbReference>
<dbReference type="Pfam" id="PF01427">
    <property type="entry name" value="Peptidase_M15"/>
    <property type="match status" value="1"/>
</dbReference>
<dbReference type="AlphaFoldDB" id="A0A3A9WH60"/>
<dbReference type="GO" id="GO:0008270">
    <property type="term" value="F:zinc ion binding"/>
    <property type="evidence" value="ECO:0007669"/>
    <property type="project" value="UniProtKB-UniRule"/>
</dbReference>
<organism evidence="12 15">
    <name type="scientific">Streptomyces radicis</name>
    <dbReference type="NCBI Taxonomy" id="1750517"/>
    <lineage>
        <taxon>Bacteria</taxon>
        <taxon>Bacillati</taxon>
        <taxon>Actinomycetota</taxon>
        <taxon>Actinomycetes</taxon>
        <taxon>Kitasatosporales</taxon>
        <taxon>Streptomycetaceae</taxon>
        <taxon>Streptomyces</taxon>
    </lineage>
</organism>
<dbReference type="CDD" id="cd14817">
    <property type="entry name" value="D-Ala-D-Ala_dipeptidase_VanX"/>
    <property type="match status" value="1"/>
</dbReference>
<dbReference type="Proteomes" id="UP000268652">
    <property type="component" value="Unassembled WGS sequence"/>
</dbReference>
<evidence type="ECO:0000313" key="12">
    <source>
        <dbReference type="EMBL" id="RKN12561.1"/>
    </source>
</evidence>
<evidence type="ECO:0000313" key="14">
    <source>
        <dbReference type="Proteomes" id="UP000268652"/>
    </source>
</evidence>
<dbReference type="EC" id="3.4.13.22" evidence="9 10"/>
<reference evidence="14 15" key="1">
    <citation type="submission" date="2018-09" db="EMBL/GenBank/DDBJ databases">
        <title>Streptomyces sp. nov. DS1-2, an endophytic actinomycete isolated from roots of Dendrobium scabrilingue.</title>
        <authorList>
            <person name="Kuncharoen N."/>
            <person name="Kudo T."/>
            <person name="Ohkuma M."/>
            <person name="Yuki M."/>
            <person name="Tanasupawat S."/>
        </authorList>
    </citation>
    <scope>NUCLEOTIDE SEQUENCE [LARGE SCALE GENOMIC DNA]</scope>
    <source>
        <strain evidence="12 15">AZ1-7</strain>
        <strain evidence="13 14">DS1-2</strain>
    </source>
</reference>
<keyword evidence="2 9" id="KW-0645">Protease</keyword>
<dbReference type="Gene3D" id="3.30.1380.10">
    <property type="match status" value="1"/>
</dbReference>
<dbReference type="PANTHER" id="PTHR43126:SF1">
    <property type="entry name" value="D-ALANYL-D-ALANINE DIPEPTIDASE"/>
    <property type="match status" value="1"/>
</dbReference>
<dbReference type="EMBL" id="RBDY01000001">
    <property type="protein sequence ID" value="RKN27673.1"/>
    <property type="molecule type" value="Genomic_DNA"/>
</dbReference>
<feature type="binding site" evidence="9">
    <location>
        <position position="152"/>
    </location>
    <ligand>
        <name>Zn(2+)</name>
        <dbReference type="ChEBI" id="CHEBI:29105"/>
        <note>catalytic</note>
    </ligand>
</feature>
<feature type="active site" description="Proton donor/acceptor" evidence="9">
    <location>
        <position position="209"/>
    </location>
</feature>
<keyword evidence="11" id="KW-0732">Signal</keyword>
<keyword evidence="14" id="KW-1185">Reference proteome</keyword>